<name>A0A166H2U6_9AGAM</name>
<accession>A0A166H2U6</accession>
<keyword evidence="2" id="KW-1185">Reference proteome</keyword>
<proteinExistence type="predicted"/>
<dbReference type="OrthoDB" id="2590241at2759"/>
<protein>
    <submittedName>
        <fullName evidence="1">Uncharacterized protein</fullName>
    </submittedName>
</protein>
<gene>
    <name evidence="1" type="ORF">FIBSPDRAFT_1046141</name>
</gene>
<evidence type="ECO:0000313" key="2">
    <source>
        <dbReference type="Proteomes" id="UP000076532"/>
    </source>
</evidence>
<dbReference type="EMBL" id="KV417572">
    <property type="protein sequence ID" value="KZP18422.1"/>
    <property type="molecule type" value="Genomic_DNA"/>
</dbReference>
<dbReference type="Proteomes" id="UP000076532">
    <property type="component" value="Unassembled WGS sequence"/>
</dbReference>
<sequence length="283" mass="30876">MGPRPPLWSLNNDAGTYTARIDLENGGPAHAGDVLKGTVTFHTNTSDIRLVGAAPRPQRRQRRIQPGSCFATNPTSNEISTSRWKYAHIFGGENLCENGRVDRNARKAAAPSVAFRVQIADDVAQNFQMHYAGVLSFLEVSVDLPYPSDIQNCLDPSRRDVQASASEADLLEDLIWDPWRSLDDEIPLLPDDKPMYSLSARIPVTILGARKYAVNAPIKPPVHYLDPEGVSSPVLFSAVPPPIEAWFPPSRSLLSGYNSLSVSPIIVAGRGSRAMGHRLETAG</sequence>
<organism evidence="1 2">
    <name type="scientific">Athelia psychrophila</name>
    <dbReference type="NCBI Taxonomy" id="1759441"/>
    <lineage>
        <taxon>Eukaryota</taxon>
        <taxon>Fungi</taxon>
        <taxon>Dikarya</taxon>
        <taxon>Basidiomycota</taxon>
        <taxon>Agaricomycotina</taxon>
        <taxon>Agaricomycetes</taxon>
        <taxon>Agaricomycetidae</taxon>
        <taxon>Atheliales</taxon>
        <taxon>Atheliaceae</taxon>
        <taxon>Athelia</taxon>
    </lineage>
</organism>
<reference evidence="1 2" key="1">
    <citation type="journal article" date="2016" name="Mol. Biol. Evol.">
        <title>Comparative Genomics of Early-Diverging Mushroom-Forming Fungi Provides Insights into the Origins of Lignocellulose Decay Capabilities.</title>
        <authorList>
            <person name="Nagy L.G."/>
            <person name="Riley R."/>
            <person name="Tritt A."/>
            <person name="Adam C."/>
            <person name="Daum C."/>
            <person name="Floudas D."/>
            <person name="Sun H."/>
            <person name="Yadav J.S."/>
            <person name="Pangilinan J."/>
            <person name="Larsson K.H."/>
            <person name="Matsuura K."/>
            <person name="Barry K."/>
            <person name="Labutti K."/>
            <person name="Kuo R."/>
            <person name="Ohm R.A."/>
            <person name="Bhattacharya S.S."/>
            <person name="Shirouzu T."/>
            <person name="Yoshinaga Y."/>
            <person name="Martin F.M."/>
            <person name="Grigoriev I.V."/>
            <person name="Hibbett D.S."/>
        </authorList>
    </citation>
    <scope>NUCLEOTIDE SEQUENCE [LARGE SCALE GENOMIC DNA]</scope>
    <source>
        <strain evidence="1 2">CBS 109695</strain>
    </source>
</reference>
<evidence type="ECO:0000313" key="1">
    <source>
        <dbReference type="EMBL" id="KZP18422.1"/>
    </source>
</evidence>
<dbReference type="AlphaFoldDB" id="A0A166H2U6"/>